<dbReference type="AlphaFoldDB" id="A0A0A8XU70"/>
<evidence type="ECO:0000256" key="1">
    <source>
        <dbReference type="SAM" id="MobiDB-lite"/>
    </source>
</evidence>
<accession>A0A0A8XU70</accession>
<dbReference type="EMBL" id="GBRH01281695">
    <property type="protein sequence ID" value="JAD16200.1"/>
    <property type="molecule type" value="Transcribed_RNA"/>
</dbReference>
<sequence length="106" mass="11734">MHHYSAHPTHAYQVGWYKGHYHRPRCSSTMGLHSPHAATGYDAIRGPCHSEVTFSVASVGPAVHRKAQSATRHHHRGQRISSPHMLPRSSCGRTAGLQHRSTQARA</sequence>
<organism evidence="2">
    <name type="scientific">Arundo donax</name>
    <name type="common">Giant reed</name>
    <name type="synonym">Donax arundinaceus</name>
    <dbReference type="NCBI Taxonomy" id="35708"/>
    <lineage>
        <taxon>Eukaryota</taxon>
        <taxon>Viridiplantae</taxon>
        <taxon>Streptophyta</taxon>
        <taxon>Embryophyta</taxon>
        <taxon>Tracheophyta</taxon>
        <taxon>Spermatophyta</taxon>
        <taxon>Magnoliopsida</taxon>
        <taxon>Liliopsida</taxon>
        <taxon>Poales</taxon>
        <taxon>Poaceae</taxon>
        <taxon>PACMAD clade</taxon>
        <taxon>Arundinoideae</taxon>
        <taxon>Arundineae</taxon>
        <taxon>Arundo</taxon>
    </lineage>
</organism>
<evidence type="ECO:0000313" key="2">
    <source>
        <dbReference type="EMBL" id="JAD16200.1"/>
    </source>
</evidence>
<proteinExistence type="predicted"/>
<reference evidence="2" key="1">
    <citation type="submission" date="2014-09" db="EMBL/GenBank/DDBJ databases">
        <authorList>
            <person name="Magalhaes I.L.F."/>
            <person name="Oliveira U."/>
            <person name="Santos F.R."/>
            <person name="Vidigal T.H.D.A."/>
            <person name="Brescovit A.D."/>
            <person name="Santos A.J."/>
        </authorList>
    </citation>
    <scope>NUCLEOTIDE SEQUENCE</scope>
    <source>
        <tissue evidence="2">Shoot tissue taken approximately 20 cm above the soil surface</tissue>
    </source>
</reference>
<feature type="compositionally biased region" description="Basic residues" evidence="1">
    <location>
        <begin position="63"/>
        <end position="78"/>
    </location>
</feature>
<protein>
    <submittedName>
        <fullName evidence="2">Uncharacterized protein</fullName>
    </submittedName>
</protein>
<feature type="region of interest" description="Disordered" evidence="1">
    <location>
        <begin position="63"/>
        <end position="106"/>
    </location>
</feature>
<reference evidence="2" key="2">
    <citation type="journal article" date="2015" name="Data Brief">
        <title>Shoot transcriptome of the giant reed, Arundo donax.</title>
        <authorList>
            <person name="Barrero R.A."/>
            <person name="Guerrero F.D."/>
            <person name="Moolhuijzen P."/>
            <person name="Goolsby J.A."/>
            <person name="Tidwell J."/>
            <person name="Bellgard S.E."/>
            <person name="Bellgard M.I."/>
        </authorList>
    </citation>
    <scope>NUCLEOTIDE SEQUENCE</scope>
    <source>
        <tissue evidence="2">Shoot tissue taken approximately 20 cm above the soil surface</tissue>
    </source>
</reference>
<name>A0A0A8XU70_ARUDO</name>